<evidence type="ECO:0000256" key="5">
    <source>
        <dbReference type="ARBA" id="ARBA00023242"/>
    </source>
</evidence>
<sequence>MDGGMGWHGSLQVLTNPSMSSLWSNQLQDNSEESSFMVSNSNNCYGGGTYGDKKMDFSTHDQEDMFNLPIQVLQRAHDHQSSSHVHQLLNSNPERVSSTTDKIIMAYRQQQADPEFDSISFVSYMNLLQPQESTAVGKSAGGGGWGQELMCCSSLMIDRPCVSSLPLSSTLVGVVDDHFGMDGQAQIFDHGGKAGGGVSTTTCSDLESLDCLLSATNSNTDTSVTEDDDGISIILADCRNHLWNFGANTSTAAVSSSGESENNPSIDARNYKELEETVSQSSSDQHFNDGRIIQEERPNSSKRSSDQREVKVATNNNGQFHLLHQIGDSSLTEGGFRLISDNPPKQKKLSSDHHHHKHPSSSNINFQQPSSSLSSSSIEEPDPEAIAHMKEMIYRAAAFRPVNLGMEVAERPKRKNVRISSDPQTVAARQRRERISERIRVLQRLVPGGNKMDTASMLDEAANYLKFLRSQVKALENIGHKFQDHPPIIINNGPSPSNNLAATTFSSLPFNNHNNFSTTFPMQTHLSPLQNPNNPKPF</sequence>
<keyword evidence="9" id="KW-1185">Reference proteome</keyword>
<feature type="compositionally biased region" description="Basic residues" evidence="6">
    <location>
        <begin position="345"/>
        <end position="359"/>
    </location>
</feature>
<dbReference type="Gene3D" id="4.10.280.10">
    <property type="entry name" value="Helix-loop-helix DNA-binding domain"/>
    <property type="match status" value="1"/>
</dbReference>
<keyword evidence="2" id="KW-0805">Transcription regulation</keyword>
<comment type="caution">
    <text evidence="8">The sequence shown here is derived from an EMBL/GenBank/DDBJ whole genome shotgun (WGS) entry which is preliminary data.</text>
</comment>
<organism evidence="8 9">
    <name type="scientific">Xanthoceras sorbifolium</name>
    <dbReference type="NCBI Taxonomy" id="99658"/>
    <lineage>
        <taxon>Eukaryota</taxon>
        <taxon>Viridiplantae</taxon>
        <taxon>Streptophyta</taxon>
        <taxon>Embryophyta</taxon>
        <taxon>Tracheophyta</taxon>
        <taxon>Spermatophyta</taxon>
        <taxon>Magnoliopsida</taxon>
        <taxon>eudicotyledons</taxon>
        <taxon>Gunneridae</taxon>
        <taxon>Pentapetalae</taxon>
        <taxon>rosids</taxon>
        <taxon>malvids</taxon>
        <taxon>Sapindales</taxon>
        <taxon>Sapindaceae</taxon>
        <taxon>Xanthoceroideae</taxon>
        <taxon>Xanthoceras</taxon>
    </lineage>
</organism>
<gene>
    <name evidence="8" type="ORF">JRO89_XS09G0200200</name>
</gene>
<evidence type="ECO:0000256" key="6">
    <source>
        <dbReference type="SAM" id="MobiDB-lite"/>
    </source>
</evidence>
<keyword evidence="4" id="KW-0804">Transcription</keyword>
<evidence type="ECO:0000259" key="7">
    <source>
        <dbReference type="PROSITE" id="PS50888"/>
    </source>
</evidence>
<evidence type="ECO:0000313" key="8">
    <source>
        <dbReference type="EMBL" id="KAH7565388.1"/>
    </source>
</evidence>
<feature type="region of interest" description="Disordered" evidence="6">
    <location>
        <begin position="275"/>
        <end position="310"/>
    </location>
</feature>
<protein>
    <recommendedName>
        <fullName evidence="7">BHLH domain-containing protein</fullName>
    </recommendedName>
</protein>
<dbReference type="Pfam" id="PF00010">
    <property type="entry name" value="HLH"/>
    <property type="match status" value="1"/>
</dbReference>
<keyword evidence="5" id="KW-0539">Nucleus</keyword>
<evidence type="ECO:0000256" key="3">
    <source>
        <dbReference type="ARBA" id="ARBA00023125"/>
    </source>
</evidence>
<dbReference type="PANTHER" id="PTHR45914:SF12">
    <property type="entry name" value="TRANSCRIPTION FACTOR BHLH87"/>
    <property type="match status" value="1"/>
</dbReference>
<feature type="domain" description="BHLH" evidence="7">
    <location>
        <begin position="419"/>
        <end position="468"/>
    </location>
</feature>
<dbReference type="EMBL" id="JAFEMO010000009">
    <property type="protein sequence ID" value="KAH7565388.1"/>
    <property type="molecule type" value="Genomic_DNA"/>
</dbReference>
<dbReference type="PROSITE" id="PS50888">
    <property type="entry name" value="BHLH"/>
    <property type="match status" value="1"/>
</dbReference>
<dbReference type="InterPro" id="IPR011598">
    <property type="entry name" value="bHLH_dom"/>
</dbReference>
<dbReference type="InterPro" id="IPR045843">
    <property type="entry name" value="IND-like"/>
</dbReference>
<dbReference type="SUPFAM" id="SSF47459">
    <property type="entry name" value="HLH, helix-loop-helix DNA-binding domain"/>
    <property type="match status" value="1"/>
</dbReference>
<feature type="compositionally biased region" description="Basic and acidic residues" evidence="6">
    <location>
        <begin position="286"/>
        <end position="310"/>
    </location>
</feature>
<dbReference type="PANTHER" id="PTHR45914">
    <property type="entry name" value="TRANSCRIPTION FACTOR HEC3-RELATED"/>
    <property type="match status" value="1"/>
</dbReference>
<dbReference type="InterPro" id="IPR036638">
    <property type="entry name" value="HLH_DNA-bd_sf"/>
</dbReference>
<evidence type="ECO:0000313" key="9">
    <source>
        <dbReference type="Proteomes" id="UP000827721"/>
    </source>
</evidence>
<name>A0ABQ8HM86_9ROSI</name>
<evidence type="ECO:0000256" key="1">
    <source>
        <dbReference type="ARBA" id="ARBA00004123"/>
    </source>
</evidence>
<evidence type="ECO:0000256" key="2">
    <source>
        <dbReference type="ARBA" id="ARBA00023015"/>
    </source>
</evidence>
<proteinExistence type="predicted"/>
<keyword evidence="3" id="KW-0238">DNA-binding</keyword>
<reference evidence="8 9" key="1">
    <citation type="submission" date="2021-02" db="EMBL/GenBank/DDBJ databases">
        <title>Plant Genome Project.</title>
        <authorList>
            <person name="Zhang R.-G."/>
        </authorList>
    </citation>
    <scope>NUCLEOTIDE SEQUENCE [LARGE SCALE GENOMIC DNA]</scope>
    <source>
        <tissue evidence="8">Leaves</tissue>
    </source>
</reference>
<evidence type="ECO:0000256" key="4">
    <source>
        <dbReference type="ARBA" id="ARBA00023163"/>
    </source>
</evidence>
<comment type="subcellular location">
    <subcellularLocation>
        <location evidence="1">Nucleus</location>
    </subcellularLocation>
</comment>
<accession>A0ABQ8HM86</accession>
<dbReference type="SMART" id="SM00353">
    <property type="entry name" value="HLH"/>
    <property type="match status" value="1"/>
</dbReference>
<feature type="region of interest" description="Disordered" evidence="6">
    <location>
        <begin position="334"/>
        <end position="380"/>
    </location>
</feature>
<dbReference type="Proteomes" id="UP000827721">
    <property type="component" value="Unassembled WGS sequence"/>
</dbReference>